<gene>
    <name evidence="8" type="ORF">M0651_07725</name>
</gene>
<dbReference type="InterPro" id="IPR005829">
    <property type="entry name" value="Sugar_transporter_CS"/>
</dbReference>
<keyword evidence="5 6" id="KW-0472">Membrane</keyword>
<dbReference type="Proteomes" id="UP001139534">
    <property type="component" value="Unassembled WGS sequence"/>
</dbReference>
<dbReference type="SUPFAM" id="SSF103473">
    <property type="entry name" value="MFS general substrate transporter"/>
    <property type="match status" value="1"/>
</dbReference>
<feature type="transmembrane region" description="Helical" evidence="6">
    <location>
        <begin position="81"/>
        <end position="103"/>
    </location>
</feature>
<feature type="transmembrane region" description="Helical" evidence="6">
    <location>
        <begin position="109"/>
        <end position="127"/>
    </location>
</feature>
<feature type="transmembrane region" description="Helical" evidence="6">
    <location>
        <begin position="167"/>
        <end position="186"/>
    </location>
</feature>
<evidence type="ECO:0000256" key="3">
    <source>
        <dbReference type="ARBA" id="ARBA00022692"/>
    </source>
</evidence>
<dbReference type="RefSeq" id="WP_248551266.1">
    <property type="nucleotide sequence ID" value="NZ_JALPRK010000005.1"/>
</dbReference>
<accession>A0A9X2BR79</accession>
<proteinExistence type="predicted"/>
<keyword evidence="9" id="KW-1185">Reference proteome</keyword>
<evidence type="ECO:0000259" key="7">
    <source>
        <dbReference type="PROSITE" id="PS50850"/>
    </source>
</evidence>
<evidence type="ECO:0000256" key="6">
    <source>
        <dbReference type="SAM" id="Phobius"/>
    </source>
</evidence>
<feature type="transmembrane region" description="Helical" evidence="6">
    <location>
        <begin position="51"/>
        <end position="69"/>
    </location>
</feature>
<dbReference type="PROSITE" id="PS00216">
    <property type="entry name" value="SUGAR_TRANSPORT_1"/>
    <property type="match status" value="1"/>
</dbReference>
<organism evidence="8 9">
    <name type="scientific">Paenibacillus mellifer</name>
    <dbReference type="NCBI Taxonomy" id="2937794"/>
    <lineage>
        <taxon>Bacteria</taxon>
        <taxon>Bacillati</taxon>
        <taxon>Bacillota</taxon>
        <taxon>Bacilli</taxon>
        <taxon>Bacillales</taxon>
        <taxon>Paenibacillaceae</taxon>
        <taxon>Paenibacillus</taxon>
    </lineage>
</organism>
<evidence type="ECO:0000256" key="4">
    <source>
        <dbReference type="ARBA" id="ARBA00022989"/>
    </source>
</evidence>
<dbReference type="Pfam" id="PF07690">
    <property type="entry name" value="MFS_1"/>
    <property type="match status" value="1"/>
</dbReference>
<feature type="transmembrane region" description="Helical" evidence="6">
    <location>
        <begin position="12"/>
        <end position="31"/>
    </location>
</feature>
<dbReference type="PROSITE" id="PS50850">
    <property type="entry name" value="MFS"/>
    <property type="match status" value="1"/>
</dbReference>
<comment type="subcellular location">
    <subcellularLocation>
        <location evidence="1">Cell membrane</location>
        <topology evidence="1">Multi-pass membrane protein</topology>
    </subcellularLocation>
</comment>
<name>A0A9X2BR79_9BACL</name>
<feature type="transmembrane region" description="Helical" evidence="6">
    <location>
        <begin position="292"/>
        <end position="315"/>
    </location>
</feature>
<evidence type="ECO:0000256" key="1">
    <source>
        <dbReference type="ARBA" id="ARBA00004651"/>
    </source>
</evidence>
<dbReference type="InterPro" id="IPR020846">
    <property type="entry name" value="MFS_dom"/>
</dbReference>
<feature type="transmembrane region" description="Helical" evidence="6">
    <location>
        <begin position="348"/>
        <end position="371"/>
    </location>
</feature>
<keyword evidence="2" id="KW-0813">Transport</keyword>
<evidence type="ECO:0000313" key="8">
    <source>
        <dbReference type="EMBL" id="MCK8487055.1"/>
    </source>
</evidence>
<dbReference type="PANTHER" id="PTHR23501">
    <property type="entry name" value="MAJOR FACILITATOR SUPERFAMILY"/>
    <property type="match status" value="1"/>
</dbReference>
<evidence type="ECO:0000256" key="5">
    <source>
        <dbReference type="ARBA" id="ARBA00023136"/>
    </source>
</evidence>
<dbReference type="EMBL" id="JALPRK010000005">
    <property type="protein sequence ID" value="MCK8487055.1"/>
    <property type="molecule type" value="Genomic_DNA"/>
</dbReference>
<feature type="transmembrane region" description="Helical" evidence="6">
    <location>
        <begin position="198"/>
        <end position="217"/>
    </location>
</feature>
<feature type="transmembrane region" description="Helical" evidence="6">
    <location>
        <begin position="383"/>
        <end position="407"/>
    </location>
</feature>
<feature type="transmembrane region" description="Helical" evidence="6">
    <location>
        <begin position="322"/>
        <end position="342"/>
    </location>
</feature>
<dbReference type="AlphaFoldDB" id="A0A9X2BR79"/>
<reference evidence="8" key="1">
    <citation type="submission" date="2022-04" db="EMBL/GenBank/DDBJ databases">
        <authorList>
            <person name="Seo M.-J."/>
        </authorList>
    </citation>
    <scope>NUCLEOTIDE SEQUENCE</scope>
    <source>
        <strain evidence="8">MBLB2552</strain>
    </source>
</reference>
<feature type="transmembrane region" description="Helical" evidence="6">
    <location>
        <begin position="139"/>
        <end position="161"/>
    </location>
</feature>
<dbReference type="GO" id="GO:0022857">
    <property type="term" value="F:transmembrane transporter activity"/>
    <property type="evidence" value="ECO:0007669"/>
    <property type="project" value="InterPro"/>
</dbReference>
<protein>
    <submittedName>
        <fullName evidence="8">MFS transporter</fullName>
    </submittedName>
</protein>
<feature type="domain" description="Major facilitator superfamily (MFS) profile" evidence="7">
    <location>
        <begin position="14"/>
        <end position="439"/>
    </location>
</feature>
<feature type="transmembrane region" description="Helical" evidence="6">
    <location>
        <begin position="223"/>
        <end position="239"/>
    </location>
</feature>
<dbReference type="PANTHER" id="PTHR23501:SF190">
    <property type="entry name" value="MAJOR FACILITATOR SUPERFAMILY MFS_1"/>
    <property type="match status" value="1"/>
</dbReference>
<feature type="transmembrane region" description="Helical" evidence="6">
    <location>
        <begin position="413"/>
        <end position="434"/>
    </location>
</feature>
<dbReference type="GO" id="GO:0005886">
    <property type="term" value="C:plasma membrane"/>
    <property type="evidence" value="ECO:0007669"/>
    <property type="project" value="UniProtKB-SubCell"/>
</dbReference>
<dbReference type="InterPro" id="IPR011701">
    <property type="entry name" value="MFS"/>
</dbReference>
<dbReference type="CDD" id="cd17321">
    <property type="entry name" value="MFS_MMR_MDR_like"/>
    <property type="match status" value="1"/>
</dbReference>
<feature type="transmembrane region" description="Helical" evidence="6">
    <location>
        <begin position="251"/>
        <end position="272"/>
    </location>
</feature>
<evidence type="ECO:0000256" key="2">
    <source>
        <dbReference type="ARBA" id="ARBA00022448"/>
    </source>
</evidence>
<comment type="caution">
    <text evidence="8">The sequence shown here is derived from an EMBL/GenBank/DDBJ whole genome shotgun (WGS) entry which is preliminary data.</text>
</comment>
<keyword evidence="3 6" id="KW-0812">Transmembrane</keyword>
<keyword evidence="4 6" id="KW-1133">Transmembrane helix</keyword>
<dbReference type="Gene3D" id="1.20.1250.20">
    <property type="entry name" value="MFS general substrate transporter like domains"/>
    <property type="match status" value="2"/>
</dbReference>
<evidence type="ECO:0000313" key="9">
    <source>
        <dbReference type="Proteomes" id="UP001139534"/>
    </source>
</evidence>
<dbReference type="InterPro" id="IPR036259">
    <property type="entry name" value="MFS_trans_sf"/>
</dbReference>
<sequence length="443" mass="46552">MSQLNSKGLSRGATVLTLLLGIFMGALDHGIVGPALSSILQEFELNTEWGVWSFTVYTLLFAVSIPVLGKLSDRFGRKQTFAFGITMFALGSVMAALAPSFTVFLIGRAIQAIGTGGIFPITTAQIAMSYPPEQRGRMLGLIGMVFGLGTILGPVLGGMIIENMEWQWIFLINVPISAVILVLVARMKQEQAIVKKEVDVSGIVVLTLIILSIMLGITLQSTGFLGLGVVLIPLLVMIERKSRDPVMKLAYFTNGSTLALLLTSMVSGFVMASATNLIPYFSETVLGLSKGAAGMSVTPLAIASVLASLVGGYLVDKAGAKRVLILGFALTLAAGAAMAAGVDTLGLFYPLIAIMGFGIGIIIGAPLNVLILQVVPPQETGLAVGYISLFRSLGSTMGPTIAGLFLATYDNGFQPLFIVSGAVSAVSIILLIFFRRRNLPAAA</sequence>
<dbReference type="PRINTS" id="PR01036">
    <property type="entry name" value="TCRTETB"/>
</dbReference>